<dbReference type="EMBL" id="JARKIB010000243">
    <property type="protein sequence ID" value="KAJ7720188.1"/>
    <property type="molecule type" value="Genomic_DNA"/>
</dbReference>
<organism evidence="2 3">
    <name type="scientific">Mycena metata</name>
    <dbReference type="NCBI Taxonomy" id="1033252"/>
    <lineage>
        <taxon>Eukaryota</taxon>
        <taxon>Fungi</taxon>
        <taxon>Dikarya</taxon>
        <taxon>Basidiomycota</taxon>
        <taxon>Agaricomycotina</taxon>
        <taxon>Agaricomycetes</taxon>
        <taxon>Agaricomycetidae</taxon>
        <taxon>Agaricales</taxon>
        <taxon>Marasmiineae</taxon>
        <taxon>Mycenaceae</taxon>
        <taxon>Mycena</taxon>
    </lineage>
</organism>
<keyword evidence="1" id="KW-0732">Signal</keyword>
<comment type="caution">
    <text evidence="2">The sequence shown here is derived from an EMBL/GenBank/DDBJ whole genome shotgun (WGS) entry which is preliminary data.</text>
</comment>
<keyword evidence="3" id="KW-1185">Reference proteome</keyword>
<reference evidence="2" key="1">
    <citation type="submission" date="2023-03" db="EMBL/GenBank/DDBJ databases">
        <title>Massive genome expansion in bonnet fungi (Mycena s.s.) driven by repeated elements and novel gene families across ecological guilds.</title>
        <authorList>
            <consortium name="Lawrence Berkeley National Laboratory"/>
            <person name="Harder C.B."/>
            <person name="Miyauchi S."/>
            <person name="Viragh M."/>
            <person name="Kuo A."/>
            <person name="Thoen E."/>
            <person name="Andreopoulos B."/>
            <person name="Lu D."/>
            <person name="Skrede I."/>
            <person name="Drula E."/>
            <person name="Henrissat B."/>
            <person name="Morin E."/>
            <person name="Kohler A."/>
            <person name="Barry K."/>
            <person name="LaButti K."/>
            <person name="Morin E."/>
            <person name="Salamov A."/>
            <person name="Lipzen A."/>
            <person name="Mereny Z."/>
            <person name="Hegedus B."/>
            <person name="Baldrian P."/>
            <person name="Stursova M."/>
            <person name="Weitz H."/>
            <person name="Taylor A."/>
            <person name="Grigoriev I.V."/>
            <person name="Nagy L.G."/>
            <person name="Martin F."/>
            <person name="Kauserud H."/>
        </authorList>
    </citation>
    <scope>NUCLEOTIDE SEQUENCE</scope>
    <source>
        <strain evidence="2">CBHHK182m</strain>
    </source>
</reference>
<accession>A0AAD7MJA7</accession>
<protein>
    <submittedName>
        <fullName evidence="2">Uncharacterized protein</fullName>
    </submittedName>
</protein>
<dbReference type="Gene3D" id="2.170.15.10">
    <property type="entry name" value="Proaerolysin, chain A, domain 3"/>
    <property type="match status" value="1"/>
</dbReference>
<feature type="signal peptide" evidence="1">
    <location>
        <begin position="1"/>
        <end position="20"/>
    </location>
</feature>
<name>A0AAD7MJA7_9AGAR</name>
<evidence type="ECO:0000313" key="2">
    <source>
        <dbReference type="EMBL" id="KAJ7720188.1"/>
    </source>
</evidence>
<proteinExistence type="predicted"/>
<gene>
    <name evidence="2" type="ORF">B0H16DRAFT_1896910</name>
</gene>
<sequence>MVKFTFITIFAAIAANQSLALIFNPTSVLLAHEQGTDWIIAYDHNFSELARYYAPDNFTTTAGASPTVGGQCTDLSGQELKTLPAWPILEATAREFWGSGSYNLELDAYTCVAAGVVQIRLTGSPSCSVTTVNTGGTLVGASGTVTLTIASGYESTGIYSVTRSSTIAVGFEASVSVGVPGLGEAGASITTTTSLTNEVGRSFGTPTSNQITQSIQLNAPAGSTCKLSYNTENCYQSSNGQVAFLAQGWVWFNFNSPTHGHYKWALNMDAFTSEAQRSSHTDFTGAINGHSNGNYRGVCT</sequence>
<feature type="chain" id="PRO_5042244980" evidence="1">
    <location>
        <begin position="21"/>
        <end position="300"/>
    </location>
</feature>
<dbReference type="SUPFAM" id="SSF56973">
    <property type="entry name" value="Aerolisin/ETX pore-forming domain"/>
    <property type="match status" value="1"/>
</dbReference>
<dbReference type="Proteomes" id="UP001215598">
    <property type="component" value="Unassembled WGS sequence"/>
</dbReference>
<dbReference type="AlphaFoldDB" id="A0AAD7MJA7"/>
<evidence type="ECO:0000256" key="1">
    <source>
        <dbReference type="SAM" id="SignalP"/>
    </source>
</evidence>
<evidence type="ECO:0000313" key="3">
    <source>
        <dbReference type="Proteomes" id="UP001215598"/>
    </source>
</evidence>